<evidence type="ECO:0000256" key="1">
    <source>
        <dbReference type="ARBA" id="ARBA00010701"/>
    </source>
</evidence>
<evidence type="ECO:0000313" key="3">
    <source>
        <dbReference type="Proteomes" id="UP001176940"/>
    </source>
</evidence>
<comment type="similarity">
    <text evidence="1">Belongs to the AB hydrolase superfamily. Lipase family.</text>
</comment>
<comment type="caution">
    <text evidence="2">The sequence shown here is derived from an EMBL/GenBank/DDBJ whole genome shotgun (WGS) entry which is preliminary data.</text>
</comment>
<gene>
    <name evidence="2" type="ORF">RIMI_LOCUS20083379</name>
</gene>
<dbReference type="EMBL" id="CAUEEQ010066055">
    <property type="protein sequence ID" value="CAJ0965240.1"/>
    <property type="molecule type" value="Genomic_DNA"/>
</dbReference>
<sequence>MVSTLHLRPASYNDGVHTVTQDQHRTMMVSTIPGCFGNQLEAKVSKDEVVNWMCSRRSEHYFTVWLNLNMFLPLGVDCWIDNIR</sequence>
<organism evidence="2 3">
    <name type="scientific">Ranitomeya imitator</name>
    <name type="common">mimic poison frog</name>
    <dbReference type="NCBI Taxonomy" id="111125"/>
    <lineage>
        <taxon>Eukaryota</taxon>
        <taxon>Metazoa</taxon>
        <taxon>Chordata</taxon>
        <taxon>Craniata</taxon>
        <taxon>Vertebrata</taxon>
        <taxon>Euteleostomi</taxon>
        <taxon>Amphibia</taxon>
        <taxon>Batrachia</taxon>
        <taxon>Anura</taxon>
        <taxon>Neobatrachia</taxon>
        <taxon>Hyloidea</taxon>
        <taxon>Dendrobatidae</taxon>
        <taxon>Dendrobatinae</taxon>
        <taxon>Ranitomeya</taxon>
    </lineage>
</organism>
<name>A0ABN9MG27_9NEOB</name>
<dbReference type="Proteomes" id="UP001176940">
    <property type="component" value="Unassembled WGS sequence"/>
</dbReference>
<dbReference type="InterPro" id="IPR003386">
    <property type="entry name" value="LACT/PDAT_acylTrfase"/>
</dbReference>
<reference evidence="2" key="1">
    <citation type="submission" date="2023-07" db="EMBL/GenBank/DDBJ databases">
        <authorList>
            <person name="Stuckert A."/>
        </authorList>
    </citation>
    <scope>NUCLEOTIDE SEQUENCE</scope>
</reference>
<proteinExistence type="inferred from homology"/>
<dbReference type="Pfam" id="PF02450">
    <property type="entry name" value="LCAT"/>
    <property type="match status" value="1"/>
</dbReference>
<protein>
    <submittedName>
        <fullName evidence="2">Uncharacterized protein</fullName>
    </submittedName>
</protein>
<accession>A0ABN9MG27</accession>
<evidence type="ECO:0000313" key="2">
    <source>
        <dbReference type="EMBL" id="CAJ0965240.1"/>
    </source>
</evidence>
<keyword evidence="3" id="KW-1185">Reference proteome</keyword>